<comment type="similarity">
    <text evidence="1 2">Belongs to the small heat shock protein (HSP20) family.</text>
</comment>
<sequence length="128" mass="14899">MESKRVTEEIEPYCKWRRRPTYDIVEVHLHGFEDREIRVKCKNRGNLKISGKRPMDGTFARWKKIAKKIELPSRVYKAQDFNHKFDGGILVITIPKKGHMESAVDTIIKACAFLCVIIIAAYVTFKCQ</sequence>
<organism evidence="5 6">
    <name type="scientific">Morella rubra</name>
    <name type="common">Chinese bayberry</name>
    <dbReference type="NCBI Taxonomy" id="262757"/>
    <lineage>
        <taxon>Eukaryota</taxon>
        <taxon>Viridiplantae</taxon>
        <taxon>Streptophyta</taxon>
        <taxon>Embryophyta</taxon>
        <taxon>Tracheophyta</taxon>
        <taxon>Spermatophyta</taxon>
        <taxon>Magnoliopsida</taxon>
        <taxon>eudicotyledons</taxon>
        <taxon>Gunneridae</taxon>
        <taxon>Pentapetalae</taxon>
        <taxon>rosids</taxon>
        <taxon>fabids</taxon>
        <taxon>Fagales</taxon>
        <taxon>Myricaceae</taxon>
        <taxon>Morella</taxon>
    </lineage>
</organism>
<evidence type="ECO:0000256" key="3">
    <source>
        <dbReference type="SAM" id="Phobius"/>
    </source>
</evidence>
<keyword evidence="3" id="KW-0472">Membrane</keyword>
<evidence type="ECO:0000259" key="4">
    <source>
        <dbReference type="PROSITE" id="PS01031"/>
    </source>
</evidence>
<dbReference type="Pfam" id="PF00011">
    <property type="entry name" value="HSP20"/>
    <property type="match status" value="1"/>
</dbReference>
<reference evidence="5 6" key="1">
    <citation type="journal article" date="2019" name="Plant Biotechnol. J.">
        <title>The red bayberry genome and genetic basis of sex determination.</title>
        <authorList>
            <person name="Jia H.M."/>
            <person name="Jia H.J."/>
            <person name="Cai Q.L."/>
            <person name="Wang Y."/>
            <person name="Zhao H.B."/>
            <person name="Yang W.F."/>
            <person name="Wang G.Y."/>
            <person name="Li Y.H."/>
            <person name="Zhan D.L."/>
            <person name="Shen Y.T."/>
            <person name="Niu Q.F."/>
            <person name="Chang L."/>
            <person name="Qiu J."/>
            <person name="Zhao L."/>
            <person name="Xie H.B."/>
            <person name="Fu W.Y."/>
            <person name="Jin J."/>
            <person name="Li X.W."/>
            <person name="Jiao Y."/>
            <person name="Zhou C.C."/>
            <person name="Tu T."/>
            <person name="Chai C.Y."/>
            <person name="Gao J.L."/>
            <person name="Fan L.J."/>
            <person name="van de Weg E."/>
            <person name="Wang J.Y."/>
            <person name="Gao Z.S."/>
        </authorList>
    </citation>
    <scope>NUCLEOTIDE SEQUENCE [LARGE SCALE GENOMIC DNA]</scope>
    <source>
        <tissue evidence="5">Leaves</tissue>
    </source>
</reference>
<evidence type="ECO:0000256" key="2">
    <source>
        <dbReference type="RuleBase" id="RU003616"/>
    </source>
</evidence>
<dbReference type="EMBL" id="RXIC02000020">
    <property type="protein sequence ID" value="KAB1223508.1"/>
    <property type="molecule type" value="Genomic_DNA"/>
</dbReference>
<accession>A0A6A1WIL9</accession>
<dbReference type="AlphaFoldDB" id="A0A6A1WIL9"/>
<comment type="caution">
    <text evidence="5">The sequence shown here is derived from an EMBL/GenBank/DDBJ whole genome shotgun (WGS) entry which is preliminary data.</text>
</comment>
<keyword evidence="3" id="KW-1133">Transmembrane helix</keyword>
<keyword evidence="6" id="KW-1185">Reference proteome</keyword>
<dbReference type="InterPro" id="IPR008978">
    <property type="entry name" value="HSP20-like_chaperone"/>
</dbReference>
<feature type="transmembrane region" description="Helical" evidence="3">
    <location>
        <begin position="106"/>
        <end position="125"/>
    </location>
</feature>
<feature type="domain" description="SHSP" evidence="4">
    <location>
        <begin position="4"/>
        <end position="111"/>
    </location>
</feature>
<evidence type="ECO:0000256" key="1">
    <source>
        <dbReference type="PROSITE-ProRule" id="PRU00285"/>
    </source>
</evidence>
<evidence type="ECO:0000313" key="5">
    <source>
        <dbReference type="EMBL" id="KAB1223508.1"/>
    </source>
</evidence>
<name>A0A6A1WIL9_9ROSI</name>
<dbReference type="CDD" id="cd00298">
    <property type="entry name" value="ACD_sHsps_p23-like"/>
    <property type="match status" value="1"/>
</dbReference>
<dbReference type="InterPro" id="IPR002068">
    <property type="entry name" value="A-crystallin/Hsp20_dom"/>
</dbReference>
<protein>
    <recommendedName>
        <fullName evidence="4">SHSP domain-containing protein</fullName>
    </recommendedName>
</protein>
<dbReference type="PROSITE" id="PS01031">
    <property type="entry name" value="SHSP"/>
    <property type="match status" value="1"/>
</dbReference>
<dbReference type="OrthoDB" id="1431247at2759"/>
<gene>
    <name evidence="5" type="ORF">CJ030_MR2G016876</name>
</gene>
<proteinExistence type="inferred from homology"/>
<dbReference type="Proteomes" id="UP000516437">
    <property type="component" value="Chromosome 2"/>
</dbReference>
<dbReference type="SUPFAM" id="SSF49764">
    <property type="entry name" value="HSP20-like chaperones"/>
    <property type="match status" value="1"/>
</dbReference>
<evidence type="ECO:0000313" key="6">
    <source>
        <dbReference type="Proteomes" id="UP000516437"/>
    </source>
</evidence>
<keyword evidence="3" id="KW-0812">Transmembrane</keyword>
<dbReference type="Gene3D" id="2.60.40.790">
    <property type="match status" value="1"/>
</dbReference>